<keyword evidence="3" id="KW-1185">Reference proteome</keyword>
<keyword evidence="1" id="KW-0472">Membrane</keyword>
<reference evidence="2 3" key="1">
    <citation type="submission" date="2020-09" db="EMBL/GenBank/DDBJ databases">
        <authorList>
            <person name="Kim M.K."/>
        </authorList>
    </citation>
    <scope>NUCLEOTIDE SEQUENCE [LARGE SCALE GENOMIC DNA]</scope>
    <source>
        <strain evidence="2 3">BT646</strain>
    </source>
</reference>
<sequence>MKSLTTILLLTISNLFMTFAWYGHLQFKKISWLHGLGLVGVILVSWGLAFFEYVFQVPANRIGFEENGGPFSLFQLKVIQEVVSLTVFTLCAVYVFKTDKLAWNHLLGFGLLVAAVYVIFKKW</sequence>
<dbReference type="EMBL" id="JACWZZ010000001">
    <property type="protein sequence ID" value="MBD2713987.1"/>
    <property type="molecule type" value="Genomic_DNA"/>
</dbReference>
<feature type="transmembrane region" description="Helical" evidence="1">
    <location>
        <begin position="7"/>
        <end position="25"/>
    </location>
</feature>
<name>A0ABR8JF33_9BACT</name>
<dbReference type="InterPro" id="IPR007437">
    <property type="entry name" value="DUF486"/>
</dbReference>
<dbReference type="Proteomes" id="UP000642468">
    <property type="component" value="Unassembled WGS sequence"/>
</dbReference>
<protein>
    <submittedName>
        <fullName evidence="2">DMT family protein</fullName>
    </submittedName>
</protein>
<dbReference type="PIRSF" id="PIRSF021239">
    <property type="entry name" value="UCP021239"/>
    <property type="match status" value="1"/>
</dbReference>
<dbReference type="PANTHER" id="PTHR38482:SF1">
    <property type="entry name" value="DMT FAMILY PROTEIN"/>
    <property type="match status" value="1"/>
</dbReference>
<feature type="transmembrane region" description="Helical" evidence="1">
    <location>
        <begin position="31"/>
        <end position="55"/>
    </location>
</feature>
<evidence type="ECO:0000313" key="2">
    <source>
        <dbReference type="EMBL" id="MBD2713987.1"/>
    </source>
</evidence>
<comment type="caution">
    <text evidence="2">The sequence shown here is derived from an EMBL/GenBank/DDBJ whole genome shotgun (WGS) entry which is preliminary data.</text>
</comment>
<organism evidence="2 3">
    <name type="scientific">Hymenobacter duratus</name>
    <dbReference type="NCBI Taxonomy" id="2771356"/>
    <lineage>
        <taxon>Bacteria</taxon>
        <taxon>Pseudomonadati</taxon>
        <taxon>Bacteroidota</taxon>
        <taxon>Cytophagia</taxon>
        <taxon>Cytophagales</taxon>
        <taxon>Hymenobacteraceae</taxon>
        <taxon>Hymenobacter</taxon>
    </lineage>
</organism>
<feature type="transmembrane region" description="Helical" evidence="1">
    <location>
        <begin position="76"/>
        <end position="96"/>
    </location>
</feature>
<dbReference type="PANTHER" id="PTHR38482">
    <property type="entry name" value="DMT FAMILY PROTEIN"/>
    <property type="match status" value="1"/>
</dbReference>
<keyword evidence="1" id="KW-0812">Transmembrane</keyword>
<evidence type="ECO:0000313" key="3">
    <source>
        <dbReference type="Proteomes" id="UP000642468"/>
    </source>
</evidence>
<dbReference type="RefSeq" id="WP_190783112.1">
    <property type="nucleotide sequence ID" value="NZ_JACWZZ010000001.1"/>
</dbReference>
<keyword evidence="1" id="KW-1133">Transmembrane helix</keyword>
<feature type="transmembrane region" description="Helical" evidence="1">
    <location>
        <begin position="102"/>
        <end position="120"/>
    </location>
</feature>
<evidence type="ECO:0000256" key="1">
    <source>
        <dbReference type="SAM" id="Phobius"/>
    </source>
</evidence>
<proteinExistence type="predicted"/>
<dbReference type="Pfam" id="PF04342">
    <property type="entry name" value="DMT_6"/>
    <property type="match status" value="1"/>
</dbReference>
<gene>
    <name evidence="2" type="ORF">IC231_02955</name>
</gene>
<accession>A0ABR8JF33</accession>